<evidence type="ECO:0000256" key="3">
    <source>
        <dbReference type="HAMAP-Rule" id="MF_00272"/>
    </source>
</evidence>
<dbReference type="EMBL" id="CP008947">
    <property type="protein sequence ID" value="AII08222.1"/>
    <property type="molecule type" value="Genomic_DNA"/>
</dbReference>
<dbReference type="InterPro" id="IPR003016">
    <property type="entry name" value="2-oxoA_DH_lipoyl-BS"/>
</dbReference>
<reference evidence="6 7" key="1">
    <citation type="submission" date="2014-07" db="EMBL/GenBank/DDBJ databases">
        <title>Genome Sequence of Rhodococcus opacus Strain R7, a Biodegrader of Mono- and Polycyclic Aromatic Hydrocarbons.</title>
        <authorList>
            <person name="Di Gennaro P."/>
            <person name="Zampolli J."/>
            <person name="Presti I."/>
            <person name="Cappelletti M."/>
            <person name="D'Ursi P."/>
            <person name="Orro A."/>
            <person name="Mezzelani A."/>
            <person name="Milanesi L."/>
        </authorList>
    </citation>
    <scope>NUCLEOTIDE SEQUENCE [LARGE SCALE GENOMIC DNA]</scope>
    <source>
        <strain evidence="6 7">R7</strain>
    </source>
</reference>
<proteinExistence type="inferred from homology"/>
<dbReference type="NCBIfam" id="NF002270">
    <property type="entry name" value="PRK01202.1"/>
    <property type="match status" value="1"/>
</dbReference>
<dbReference type="Proteomes" id="UP000028488">
    <property type="component" value="Chromosome"/>
</dbReference>
<dbReference type="SUPFAM" id="SSF51230">
    <property type="entry name" value="Single hybrid motif"/>
    <property type="match status" value="1"/>
</dbReference>
<evidence type="ECO:0000313" key="7">
    <source>
        <dbReference type="Proteomes" id="UP000028488"/>
    </source>
</evidence>
<comment type="function">
    <text evidence="3">The glycine cleavage system catalyzes the degradation of glycine. The H protein shuttles the methylamine group of glycine from the P protein to the T protein.</text>
</comment>
<dbReference type="PROSITE" id="PS00189">
    <property type="entry name" value="LIPOYL"/>
    <property type="match status" value="1"/>
</dbReference>
<evidence type="ECO:0000313" key="6">
    <source>
        <dbReference type="EMBL" id="AII08222.1"/>
    </source>
</evidence>
<dbReference type="PANTHER" id="PTHR11715:SF3">
    <property type="entry name" value="GLYCINE CLEAVAGE SYSTEM H PROTEIN-RELATED"/>
    <property type="match status" value="1"/>
</dbReference>
<accession>A0A076ESI8</accession>
<dbReference type="PANTHER" id="PTHR11715">
    <property type="entry name" value="GLYCINE CLEAVAGE SYSTEM H PROTEIN"/>
    <property type="match status" value="1"/>
</dbReference>
<dbReference type="NCBIfam" id="TIGR00527">
    <property type="entry name" value="gcvH"/>
    <property type="match status" value="1"/>
</dbReference>
<dbReference type="RefSeq" id="WP_037239775.1">
    <property type="nucleotide sequence ID" value="NZ_CP008947.1"/>
</dbReference>
<dbReference type="eggNOG" id="COG0509">
    <property type="taxonomic scope" value="Bacteria"/>
</dbReference>
<evidence type="ECO:0000256" key="2">
    <source>
        <dbReference type="ARBA" id="ARBA00022823"/>
    </source>
</evidence>
<gene>
    <name evidence="3" type="primary">gcvH</name>
    <name evidence="6" type="ORF">EP51_27805</name>
</gene>
<dbReference type="InterPro" id="IPR011053">
    <property type="entry name" value="Single_hybrid_motif"/>
</dbReference>
<evidence type="ECO:0000256" key="1">
    <source>
        <dbReference type="ARBA" id="ARBA00009249"/>
    </source>
</evidence>
<dbReference type="GO" id="GO:0005829">
    <property type="term" value="C:cytosol"/>
    <property type="evidence" value="ECO:0007669"/>
    <property type="project" value="TreeGrafter"/>
</dbReference>
<dbReference type="InterPro" id="IPR002930">
    <property type="entry name" value="GCV_H"/>
</dbReference>
<dbReference type="CDD" id="cd06848">
    <property type="entry name" value="GCS_H"/>
    <property type="match status" value="1"/>
</dbReference>
<evidence type="ECO:0000259" key="5">
    <source>
        <dbReference type="PROSITE" id="PS50968"/>
    </source>
</evidence>
<feature type="modified residue" description="N6-lipoyllysine" evidence="3 4">
    <location>
        <position position="72"/>
    </location>
</feature>
<dbReference type="AlphaFoldDB" id="A0A076ESI8"/>
<dbReference type="Gene3D" id="2.40.50.100">
    <property type="match status" value="1"/>
</dbReference>
<organism evidence="6 7">
    <name type="scientific">Rhodococcus opacus</name>
    <name type="common">Nocardia opaca</name>
    <dbReference type="NCBI Taxonomy" id="37919"/>
    <lineage>
        <taxon>Bacteria</taxon>
        <taxon>Bacillati</taxon>
        <taxon>Actinomycetota</taxon>
        <taxon>Actinomycetes</taxon>
        <taxon>Mycobacteriales</taxon>
        <taxon>Nocardiaceae</taxon>
        <taxon>Rhodococcus</taxon>
    </lineage>
</organism>
<dbReference type="HAMAP" id="MF_00272">
    <property type="entry name" value="GcvH"/>
    <property type="match status" value="1"/>
</dbReference>
<comment type="cofactor">
    <cofactor evidence="3">
        <name>(R)-lipoate</name>
        <dbReference type="ChEBI" id="CHEBI:83088"/>
    </cofactor>
    <text evidence="3">Binds 1 lipoyl cofactor covalently.</text>
</comment>
<dbReference type="InterPro" id="IPR017453">
    <property type="entry name" value="GCV_H_sub"/>
</dbReference>
<comment type="subunit">
    <text evidence="3">The glycine cleavage system is composed of four proteins: P, T, L and H.</text>
</comment>
<dbReference type="InterPro" id="IPR000089">
    <property type="entry name" value="Biotin_lipoyl"/>
</dbReference>
<keyword evidence="2 3" id="KW-0450">Lipoyl</keyword>
<evidence type="ECO:0000256" key="4">
    <source>
        <dbReference type="PIRSR" id="PIRSR617453-50"/>
    </source>
</evidence>
<dbReference type="PROSITE" id="PS50968">
    <property type="entry name" value="BIOTINYL_LIPOYL"/>
    <property type="match status" value="1"/>
</dbReference>
<protein>
    <recommendedName>
        <fullName evidence="3">Glycine cleavage system H protein</fullName>
    </recommendedName>
</protein>
<feature type="domain" description="Lipoyl-binding" evidence="5">
    <location>
        <begin position="31"/>
        <end position="113"/>
    </location>
</feature>
<sequence>MSSAAFPDDRSYTDDHEWVLIEPGATLPDEPVRVGITSVAVNSLGELVFVDLPEVGSTIVAGESCGEVESTKTVSELYPPVSGRVTLINTAAVDDPGLVTSDPYGEGWLFAVQPSAAGELLTAAEYAEKNGVQA</sequence>
<dbReference type="GO" id="GO:0009249">
    <property type="term" value="P:protein lipoylation"/>
    <property type="evidence" value="ECO:0007669"/>
    <property type="project" value="TreeGrafter"/>
</dbReference>
<comment type="similarity">
    <text evidence="1 3">Belongs to the GcvH family.</text>
</comment>
<name>A0A076ESI8_RHOOP</name>
<dbReference type="InterPro" id="IPR033753">
    <property type="entry name" value="GCV_H/Fam206"/>
</dbReference>
<dbReference type="Pfam" id="PF01597">
    <property type="entry name" value="GCV_H"/>
    <property type="match status" value="1"/>
</dbReference>
<dbReference type="GO" id="GO:0005960">
    <property type="term" value="C:glycine cleavage complex"/>
    <property type="evidence" value="ECO:0007669"/>
    <property type="project" value="InterPro"/>
</dbReference>
<dbReference type="GO" id="GO:0019464">
    <property type="term" value="P:glycine decarboxylation via glycine cleavage system"/>
    <property type="evidence" value="ECO:0007669"/>
    <property type="project" value="UniProtKB-UniRule"/>
</dbReference>